<protein>
    <recommendedName>
        <fullName evidence="4">Cupin type-1 domain-containing protein</fullName>
    </recommendedName>
</protein>
<sequence>MFTSQIKLLIAYLLFATAWTIEAIKTDELGPAPKHCSCDKGNTCEVDGYVGSEIIYEDEMIRVWNFTLAPGEMTSMHRHDHDYHFIAMNPTQIEVYGEDGSRLFDFRAEGVLGFKVEGEFLKPIGIELPWPVPVVHAAKNIGDDYYYEILFESKGPDSSFHLGSKVGDLLSGILSKKK</sequence>
<keyword evidence="3" id="KW-1185">Reference proteome</keyword>
<name>A0AAD3GZ60_9STRA</name>
<organism evidence="2 3">
    <name type="scientific">Chaetoceros tenuissimus</name>
    <dbReference type="NCBI Taxonomy" id="426638"/>
    <lineage>
        <taxon>Eukaryota</taxon>
        <taxon>Sar</taxon>
        <taxon>Stramenopiles</taxon>
        <taxon>Ochrophyta</taxon>
        <taxon>Bacillariophyta</taxon>
        <taxon>Coscinodiscophyceae</taxon>
        <taxon>Chaetocerotophycidae</taxon>
        <taxon>Chaetocerotales</taxon>
        <taxon>Chaetocerotaceae</taxon>
        <taxon>Chaetoceros</taxon>
    </lineage>
</organism>
<dbReference type="InterPro" id="IPR014710">
    <property type="entry name" value="RmlC-like_jellyroll"/>
</dbReference>
<evidence type="ECO:0000313" key="3">
    <source>
        <dbReference type="Proteomes" id="UP001054902"/>
    </source>
</evidence>
<evidence type="ECO:0008006" key="4">
    <source>
        <dbReference type="Google" id="ProtNLM"/>
    </source>
</evidence>
<comment type="caution">
    <text evidence="2">The sequence shown here is derived from an EMBL/GenBank/DDBJ whole genome shotgun (WGS) entry which is preliminary data.</text>
</comment>
<feature type="signal peptide" evidence="1">
    <location>
        <begin position="1"/>
        <end position="23"/>
    </location>
</feature>
<evidence type="ECO:0000256" key="1">
    <source>
        <dbReference type="SAM" id="SignalP"/>
    </source>
</evidence>
<accession>A0AAD3GZ60</accession>
<dbReference type="EMBL" id="BLLK01000019">
    <property type="protein sequence ID" value="GFH44193.1"/>
    <property type="molecule type" value="Genomic_DNA"/>
</dbReference>
<proteinExistence type="predicted"/>
<dbReference type="SUPFAM" id="SSF51182">
    <property type="entry name" value="RmlC-like cupins"/>
    <property type="match status" value="1"/>
</dbReference>
<dbReference type="Proteomes" id="UP001054902">
    <property type="component" value="Unassembled WGS sequence"/>
</dbReference>
<gene>
    <name evidence="2" type="ORF">CTEN210_00667</name>
</gene>
<dbReference type="Gene3D" id="2.60.120.10">
    <property type="entry name" value="Jelly Rolls"/>
    <property type="match status" value="1"/>
</dbReference>
<evidence type="ECO:0000313" key="2">
    <source>
        <dbReference type="EMBL" id="GFH44193.1"/>
    </source>
</evidence>
<dbReference type="AlphaFoldDB" id="A0AAD3GZ60"/>
<reference evidence="2 3" key="1">
    <citation type="journal article" date="2021" name="Sci. Rep.">
        <title>The genome of the diatom Chaetoceros tenuissimus carries an ancient integrated fragment of an extant virus.</title>
        <authorList>
            <person name="Hongo Y."/>
            <person name="Kimura K."/>
            <person name="Takaki Y."/>
            <person name="Yoshida Y."/>
            <person name="Baba S."/>
            <person name="Kobayashi G."/>
            <person name="Nagasaki K."/>
            <person name="Hano T."/>
            <person name="Tomaru Y."/>
        </authorList>
    </citation>
    <scope>NUCLEOTIDE SEQUENCE [LARGE SCALE GENOMIC DNA]</scope>
    <source>
        <strain evidence="2 3">NIES-3715</strain>
    </source>
</reference>
<dbReference type="InterPro" id="IPR011051">
    <property type="entry name" value="RmlC_Cupin_sf"/>
</dbReference>
<keyword evidence="1" id="KW-0732">Signal</keyword>
<feature type="chain" id="PRO_5041982622" description="Cupin type-1 domain-containing protein" evidence="1">
    <location>
        <begin position="24"/>
        <end position="178"/>
    </location>
</feature>